<evidence type="ECO:0000313" key="1">
    <source>
        <dbReference type="EMBL" id="RFA33236.1"/>
    </source>
</evidence>
<accession>A0A3E0WMN4</accession>
<sequence length="98" mass="10672">MVLILGNVTGCGMEKLDDTLRAMVEEAERTEPDREIAVIVTVTKGTRPSVLTDLGFHIERDYASISAVSGRATAAVLRKLVALEEVRCIERDGEVRAS</sequence>
<evidence type="ECO:0000313" key="2">
    <source>
        <dbReference type="Proteomes" id="UP000256763"/>
    </source>
</evidence>
<comment type="caution">
    <text evidence="1">The sequence shown here is derived from an EMBL/GenBank/DDBJ whole genome shotgun (WGS) entry which is preliminary data.</text>
</comment>
<gene>
    <name evidence="1" type="ORF">CAL65_17865</name>
</gene>
<reference evidence="2" key="1">
    <citation type="submission" date="2017-05" db="EMBL/GenBank/DDBJ databases">
        <authorList>
            <person name="Sharma S."/>
            <person name="Sidhu C."/>
            <person name="Pinnaka A.K."/>
        </authorList>
    </citation>
    <scope>NUCLEOTIDE SEQUENCE [LARGE SCALE GENOMIC DNA]</scope>
    <source>
        <strain evidence="2">AK93</strain>
    </source>
</reference>
<organism evidence="1 2">
    <name type="scientific">Alkalilimnicola ehrlichii</name>
    <dbReference type="NCBI Taxonomy" id="351052"/>
    <lineage>
        <taxon>Bacteria</taxon>
        <taxon>Pseudomonadati</taxon>
        <taxon>Pseudomonadota</taxon>
        <taxon>Gammaproteobacteria</taxon>
        <taxon>Chromatiales</taxon>
        <taxon>Ectothiorhodospiraceae</taxon>
        <taxon>Alkalilimnicola</taxon>
    </lineage>
</organism>
<keyword evidence="2" id="KW-1185">Reference proteome</keyword>
<dbReference type="AlphaFoldDB" id="A0A3E0WMN4"/>
<dbReference type="EMBL" id="NFZW01000022">
    <property type="protein sequence ID" value="RFA33236.1"/>
    <property type="molecule type" value="Genomic_DNA"/>
</dbReference>
<dbReference type="Proteomes" id="UP000256763">
    <property type="component" value="Unassembled WGS sequence"/>
</dbReference>
<name>A0A3E0WMN4_9GAMM</name>
<protein>
    <submittedName>
        <fullName evidence="1">Uncharacterized protein</fullName>
    </submittedName>
</protein>
<dbReference type="SUPFAM" id="SSF54897">
    <property type="entry name" value="Protease propeptides/inhibitors"/>
    <property type="match status" value="1"/>
</dbReference>
<proteinExistence type="predicted"/>